<sequence length="150" mass="16094">MIRLVTSEDAFSLLEVLPRCAGLTDDEIDGCEAACGVPFAPDFRRLLRAAGGSLGWLFPRGLDHPSQIGRLRAEAAELFAESGWSPGPTDIILFIHEQGCGAALIRGDGPVSTVYRYTEWVAGPENSGLTLGLYLATALTRHLSPDSLPR</sequence>
<dbReference type="KEGG" id="lrs:PX52LOC_02411"/>
<dbReference type="SMART" id="SM00860">
    <property type="entry name" value="SMI1_KNR4"/>
    <property type="match status" value="1"/>
</dbReference>
<organism evidence="2 3">
    <name type="scientific">Limnoglobus roseus</name>
    <dbReference type="NCBI Taxonomy" id="2598579"/>
    <lineage>
        <taxon>Bacteria</taxon>
        <taxon>Pseudomonadati</taxon>
        <taxon>Planctomycetota</taxon>
        <taxon>Planctomycetia</taxon>
        <taxon>Gemmatales</taxon>
        <taxon>Gemmataceae</taxon>
        <taxon>Limnoglobus</taxon>
    </lineage>
</organism>
<evidence type="ECO:0000313" key="2">
    <source>
        <dbReference type="EMBL" id="QEL15488.1"/>
    </source>
</evidence>
<accession>A0A5C1AEM9</accession>
<feature type="domain" description="Knr4/Smi1-like" evidence="1">
    <location>
        <begin position="22"/>
        <end position="123"/>
    </location>
</feature>
<name>A0A5C1AEM9_9BACT</name>
<dbReference type="InterPro" id="IPR018958">
    <property type="entry name" value="Knr4/Smi1-like_dom"/>
</dbReference>
<dbReference type="InterPro" id="IPR037883">
    <property type="entry name" value="Knr4/Smi1-like_sf"/>
</dbReference>
<dbReference type="EMBL" id="CP042425">
    <property type="protein sequence ID" value="QEL15488.1"/>
    <property type="molecule type" value="Genomic_DNA"/>
</dbReference>
<evidence type="ECO:0000313" key="3">
    <source>
        <dbReference type="Proteomes" id="UP000324974"/>
    </source>
</evidence>
<proteinExistence type="predicted"/>
<protein>
    <recommendedName>
        <fullName evidence="1">Knr4/Smi1-like domain-containing protein</fullName>
    </recommendedName>
</protein>
<reference evidence="3" key="1">
    <citation type="submission" date="2019-08" db="EMBL/GenBank/DDBJ databases">
        <title>Limnoglobus roseus gen. nov., sp. nov., a novel freshwater planctomycete with a giant genome from the family Gemmataceae.</title>
        <authorList>
            <person name="Kulichevskaya I.S."/>
            <person name="Naumoff D.G."/>
            <person name="Miroshnikov K."/>
            <person name="Ivanova A."/>
            <person name="Philippov D.A."/>
            <person name="Hakobyan A."/>
            <person name="Rijpstra I.C."/>
            <person name="Sinninghe Damste J.S."/>
            <person name="Liesack W."/>
            <person name="Dedysh S.N."/>
        </authorList>
    </citation>
    <scope>NUCLEOTIDE SEQUENCE [LARGE SCALE GENOMIC DNA]</scope>
    <source>
        <strain evidence="3">PX52</strain>
    </source>
</reference>
<dbReference type="SUPFAM" id="SSF160631">
    <property type="entry name" value="SMI1/KNR4-like"/>
    <property type="match status" value="1"/>
</dbReference>
<evidence type="ECO:0000259" key="1">
    <source>
        <dbReference type="SMART" id="SM00860"/>
    </source>
</evidence>
<gene>
    <name evidence="2" type="ORF">PX52LOC_02411</name>
</gene>
<dbReference type="Proteomes" id="UP000324974">
    <property type="component" value="Chromosome"/>
</dbReference>
<keyword evidence="3" id="KW-1185">Reference proteome</keyword>
<dbReference type="RefSeq" id="WP_149110299.1">
    <property type="nucleotide sequence ID" value="NZ_CP042425.1"/>
</dbReference>
<dbReference type="AlphaFoldDB" id="A0A5C1AEM9"/>